<gene>
    <name evidence="6" type="ORF">UFOPK3564_00742</name>
</gene>
<dbReference type="GO" id="GO:0003677">
    <property type="term" value="F:DNA binding"/>
    <property type="evidence" value="ECO:0007669"/>
    <property type="project" value="UniProtKB-KW"/>
</dbReference>
<evidence type="ECO:0000256" key="1">
    <source>
        <dbReference type="ARBA" id="ARBA00023015"/>
    </source>
</evidence>
<dbReference type="InterPro" id="IPR029016">
    <property type="entry name" value="GAF-like_dom_sf"/>
</dbReference>
<dbReference type="InterPro" id="IPR036390">
    <property type="entry name" value="WH_DNA-bd_sf"/>
</dbReference>
<accession>A0A6J7G6P2</accession>
<dbReference type="PANTHER" id="PTHR30136">
    <property type="entry name" value="HELIX-TURN-HELIX TRANSCRIPTIONAL REGULATOR, ICLR FAMILY"/>
    <property type="match status" value="1"/>
</dbReference>
<evidence type="ECO:0000259" key="5">
    <source>
        <dbReference type="PROSITE" id="PS51078"/>
    </source>
</evidence>
<feature type="domain" description="IclR-ED" evidence="5">
    <location>
        <begin position="71"/>
        <end position="219"/>
    </location>
</feature>
<dbReference type="GO" id="GO:0045892">
    <property type="term" value="P:negative regulation of DNA-templated transcription"/>
    <property type="evidence" value="ECO:0007669"/>
    <property type="project" value="TreeGrafter"/>
</dbReference>
<dbReference type="AlphaFoldDB" id="A0A6J7G6P2"/>
<dbReference type="SMART" id="SM00346">
    <property type="entry name" value="HTH_ICLR"/>
    <property type="match status" value="1"/>
</dbReference>
<evidence type="ECO:0000259" key="4">
    <source>
        <dbReference type="PROSITE" id="PS51077"/>
    </source>
</evidence>
<keyword evidence="2" id="KW-0238">DNA-binding</keyword>
<sequence>MAASVSAGTTRTVDRALALLAEVCAEDSIGLAECARRAQLPASTALRLLRTLEGSGFVTRDDEGCFRAGSRLVQLGALALGRQSLVRIAEPVLDRLVGATGESAYLTIPGAGGTAIHIAMVEGTHAVRHTSWVGRSFPTEGLVVGRALAGDVPASGYVSELDRHEPDVTAIVAPILRPGGVAAAMSLLGPSYRIDDVTLHRYGAILAAEARTLSALLGATPSTDTTGQETGT</sequence>
<dbReference type="PROSITE" id="PS51078">
    <property type="entry name" value="ICLR_ED"/>
    <property type="match status" value="1"/>
</dbReference>
<evidence type="ECO:0000256" key="2">
    <source>
        <dbReference type="ARBA" id="ARBA00023125"/>
    </source>
</evidence>
<keyword evidence="1" id="KW-0805">Transcription regulation</keyword>
<dbReference type="Gene3D" id="1.10.10.10">
    <property type="entry name" value="Winged helix-like DNA-binding domain superfamily/Winged helix DNA-binding domain"/>
    <property type="match status" value="1"/>
</dbReference>
<reference evidence="6" key="1">
    <citation type="submission" date="2020-05" db="EMBL/GenBank/DDBJ databases">
        <authorList>
            <person name="Chiriac C."/>
            <person name="Salcher M."/>
            <person name="Ghai R."/>
            <person name="Kavagutti S V."/>
        </authorList>
    </citation>
    <scope>NUCLEOTIDE SEQUENCE</scope>
</reference>
<dbReference type="EMBL" id="CAFBMK010000028">
    <property type="protein sequence ID" value="CAB4903771.1"/>
    <property type="molecule type" value="Genomic_DNA"/>
</dbReference>
<protein>
    <submittedName>
        <fullName evidence="6">Unannotated protein</fullName>
    </submittedName>
</protein>
<name>A0A6J7G6P2_9ZZZZ</name>
<dbReference type="Pfam" id="PF09339">
    <property type="entry name" value="HTH_IclR"/>
    <property type="match status" value="1"/>
</dbReference>
<evidence type="ECO:0000313" key="6">
    <source>
        <dbReference type="EMBL" id="CAB4903771.1"/>
    </source>
</evidence>
<feature type="domain" description="HTH iclR-type" evidence="4">
    <location>
        <begin position="10"/>
        <end position="70"/>
    </location>
</feature>
<dbReference type="SUPFAM" id="SSF46785">
    <property type="entry name" value="Winged helix' DNA-binding domain"/>
    <property type="match status" value="1"/>
</dbReference>
<dbReference type="PANTHER" id="PTHR30136:SF24">
    <property type="entry name" value="HTH-TYPE TRANSCRIPTIONAL REPRESSOR ALLR"/>
    <property type="match status" value="1"/>
</dbReference>
<dbReference type="SUPFAM" id="SSF55781">
    <property type="entry name" value="GAF domain-like"/>
    <property type="match status" value="1"/>
</dbReference>
<proteinExistence type="predicted"/>
<evidence type="ECO:0000256" key="3">
    <source>
        <dbReference type="ARBA" id="ARBA00023163"/>
    </source>
</evidence>
<dbReference type="GO" id="GO:0003700">
    <property type="term" value="F:DNA-binding transcription factor activity"/>
    <property type="evidence" value="ECO:0007669"/>
    <property type="project" value="TreeGrafter"/>
</dbReference>
<dbReference type="InterPro" id="IPR014757">
    <property type="entry name" value="Tscrpt_reg_IclR_C"/>
</dbReference>
<dbReference type="InterPro" id="IPR005471">
    <property type="entry name" value="Tscrpt_reg_IclR_N"/>
</dbReference>
<dbReference type="InterPro" id="IPR050707">
    <property type="entry name" value="HTH_MetabolicPath_Reg"/>
</dbReference>
<keyword evidence="3" id="KW-0804">Transcription</keyword>
<dbReference type="InterPro" id="IPR036388">
    <property type="entry name" value="WH-like_DNA-bd_sf"/>
</dbReference>
<dbReference type="PROSITE" id="PS51077">
    <property type="entry name" value="HTH_ICLR"/>
    <property type="match status" value="1"/>
</dbReference>
<organism evidence="6">
    <name type="scientific">freshwater metagenome</name>
    <dbReference type="NCBI Taxonomy" id="449393"/>
    <lineage>
        <taxon>unclassified sequences</taxon>
        <taxon>metagenomes</taxon>
        <taxon>ecological metagenomes</taxon>
    </lineage>
</organism>
<dbReference type="Pfam" id="PF01614">
    <property type="entry name" value="IclR_C"/>
    <property type="match status" value="1"/>
</dbReference>
<dbReference type="Gene3D" id="3.30.450.40">
    <property type="match status" value="2"/>
</dbReference>